<dbReference type="AlphaFoldDB" id="A0A1L3LTN1"/>
<keyword evidence="3" id="KW-1185">Reference proteome</keyword>
<feature type="region of interest" description="Disordered" evidence="1">
    <location>
        <begin position="121"/>
        <end position="153"/>
    </location>
</feature>
<evidence type="ECO:0000256" key="1">
    <source>
        <dbReference type="SAM" id="MobiDB-lite"/>
    </source>
</evidence>
<protein>
    <submittedName>
        <fullName evidence="2">Transposase</fullName>
    </submittedName>
</protein>
<dbReference type="Proteomes" id="UP000182306">
    <property type="component" value="Plasmid B"/>
</dbReference>
<dbReference type="KEGG" id="same:SAMCFNEI73_pB0233"/>
<evidence type="ECO:0000313" key="2">
    <source>
        <dbReference type="EMBL" id="APG93430.1"/>
    </source>
</evidence>
<proteinExistence type="predicted"/>
<accession>A0A1L3LTN1</accession>
<keyword evidence="2" id="KW-0614">Plasmid</keyword>
<organism evidence="2 3">
    <name type="scientific">Sinorhizobium americanum</name>
    <dbReference type="NCBI Taxonomy" id="194963"/>
    <lineage>
        <taxon>Bacteria</taxon>
        <taxon>Pseudomonadati</taxon>
        <taxon>Pseudomonadota</taxon>
        <taxon>Alphaproteobacteria</taxon>
        <taxon>Hyphomicrobiales</taxon>
        <taxon>Rhizobiaceae</taxon>
        <taxon>Sinorhizobium/Ensifer group</taxon>
        <taxon>Sinorhizobium</taxon>
    </lineage>
</organism>
<sequence>MWTDYPGQTVPVIDPTTGVIFSAQIFVAVLGDSNLTFAFVSFSQKLPDWIDGQVRALACFGGVTKAIVCNNLEGWDRQGAVVRADAEREGAVLIVERWILARLRKQDVLLAGRAQYGDRRTARGVEQPADAPRWQKPPRAVRGDRADSLEAAAGDAVRIRGMEIGEGPSRVPRRDR</sequence>
<dbReference type="EMBL" id="CP013109">
    <property type="protein sequence ID" value="APG93430.1"/>
    <property type="molecule type" value="Genomic_DNA"/>
</dbReference>
<evidence type="ECO:0000313" key="3">
    <source>
        <dbReference type="Proteomes" id="UP000182306"/>
    </source>
</evidence>
<name>A0A1L3LTN1_9HYPH</name>
<gene>
    <name evidence="2" type="ORF">SAMCFNEI73_pB0233</name>
</gene>
<reference evidence="2 3" key="1">
    <citation type="submission" date="2015-10" db="EMBL/GenBank/DDBJ databases">
        <title>Genomic differences between typical nodule nitrogen-fixing rhizobial strains and those coming from bean seeds.</title>
        <authorList>
            <person name="Peralta H."/>
            <person name="Aguilar-Vera A."/>
            <person name="Diaz R."/>
            <person name="Mora Y."/>
            <person name="Martinez-Batallar G."/>
            <person name="Salazar E."/>
            <person name="Vargas-Lagunas C."/>
            <person name="Encarnacion S."/>
            <person name="Girard L."/>
            <person name="Mora J."/>
        </authorList>
    </citation>
    <scope>NUCLEOTIDE SEQUENCE [LARGE SCALE GENOMIC DNA]</scope>
    <source>
        <strain evidence="2 3">CFNEI 73</strain>
        <plasmid evidence="2 3">B</plasmid>
    </source>
</reference>
<geneLocation type="plasmid" evidence="2 3">
    <name>B</name>
</geneLocation>